<dbReference type="SUPFAM" id="SSF54534">
    <property type="entry name" value="FKBP-like"/>
    <property type="match status" value="1"/>
</dbReference>
<dbReference type="GO" id="GO:0051082">
    <property type="term" value="F:unfolded protein binding"/>
    <property type="evidence" value="ECO:0007669"/>
    <property type="project" value="Ensembl"/>
</dbReference>
<dbReference type="GO" id="GO:0005829">
    <property type="term" value="C:cytosol"/>
    <property type="evidence" value="ECO:0007669"/>
    <property type="project" value="Ensembl"/>
</dbReference>
<feature type="repeat" description="TPR" evidence="9">
    <location>
        <begin position="375"/>
        <end position="408"/>
    </location>
</feature>
<keyword evidence="4" id="KW-0963">Cytoplasm</keyword>
<evidence type="ECO:0000256" key="4">
    <source>
        <dbReference type="ARBA" id="ARBA00022490"/>
    </source>
</evidence>
<reference evidence="12" key="3">
    <citation type="submission" date="2025-09" db="UniProtKB">
        <authorList>
            <consortium name="Ensembl"/>
        </authorList>
    </citation>
    <scope>IDENTIFICATION</scope>
</reference>
<dbReference type="PROSITE" id="PS50059">
    <property type="entry name" value="FKBP_PPIASE"/>
    <property type="match status" value="1"/>
</dbReference>
<comment type="function">
    <text evidence="1">May play a positive role in AHR-mediated (aromatic hydrocarbon receptor) signaling, possibly by influencing its receptivity for ligand and/or its nuclear targeting.</text>
</comment>
<comment type="catalytic activity">
    <reaction evidence="8">
        <text>[protein]-peptidylproline (omega=180) = [protein]-peptidylproline (omega=0)</text>
        <dbReference type="Rhea" id="RHEA:16237"/>
        <dbReference type="Rhea" id="RHEA-COMP:10747"/>
        <dbReference type="Rhea" id="RHEA-COMP:10748"/>
        <dbReference type="ChEBI" id="CHEBI:83833"/>
        <dbReference type="ChEBI" id="CHEBI:83834"/>
        <dbReference type="EC" id="5.2.1.8"/>
    </reaction>
</comment>
<feature type="compositionally biased region" description="Basic residues" evidence="10">
    <location>
        <begin position="56"/>
        <end position="65"/>
    </location>
</feature>
<dbReference type="GO" id="GO:0003712">
    <property type="term" value="F:transcription coregulator activity"/>
    <property type="evidence" value="ECO:0007669"/>
    <property type="project" value="Ensembl"/>
</dbReference>
<evidence type="ECO:0000256" key="7">
    <source>
        <dbReference type="ARBA" id="ARBA00022803"/>
    </source>
</evidence>
<evidence type="ECO:0000256" key="3">
    <source>
        <dbReference type="ARBA" id="ARBA00011636"/>
    </source>
</evidence>
<reference evidence="12" key="2">
    <citation type="submission" date="2025-08" db="UniProtKB">
        <authorList>
            <consortium name="Ensembl"/>
        </authorList>
    </citation>
    <scope>IDENTIFICATION</scope>
</reference>
<dbReference type="Pfam" id="PF23322">
    <property type="entry name" value="PPIase_AIP"/>
    <property type="match status" value="1"/>
</dbReference>
<feature type="region of interest" description="Disordered" evidence="10">
    <location>
        <begin position="1"/>
        <end position="107"/>
    </location>
</feature>
<dbReference type="Gene3D" id="3.10.50.40">
    <property type="match status" value="1"/>
</dbReference>
<proteinExistence type="predicted"/>
<dbReference type="PANTHER" id="PTHR11242:SF3">
    <property type="entry name" value="AH RECEPTOR-INTERACTING PROTEIN"/>
    <property type="match status" value="1"/>
</dbReference>
<dbReference type="SUPFAM" id="SSF48452">
    <property type="entry name" value="TPR-like"/>
    <property type="match status" value="1"/>
</dbReference>
<organism evidence="12 13">
    <name type="scientific">Equus asinus</name>
    <name type="common">Donkey</name>
    <name type="synonym">Equus africanus asinus</name>
    <dbReference type="NCBI Taxonomy" id="9793"/>
    <lineage>
        <taxon>Eukaryota</taxon>
        <taxon>Metazoa</taxon>
        <taxon>Chordata</taxon>
        <taxon>Craniata</taxon>
        <taxon>Vertebrata</taxon>
        <taxon>Euteleostomi</taxon>
        <taxon>Mammalia</taxon>
        <taxon>Eutheria</taxon>
        <taxon>Laurasiatheria</taxon>
        <taxon>Perissodactyla</taxon>
        <taxon>Equidae</taxon>
        <taxon>Equus</taxon>
    </lineage>
</organism>
<keyword evidence="13" id="KW-1185">Reference proteome</keyword>
<dbReference type="PROSITE" id="PS50005">
    <property type="entry name" value="TPR"/>
    <property type="match status" value="1"/>
</dbReference>
<sequence>MKTTWYTAGRGLSAPRPRPGTLPPRIRPRLRPAPPAARCPLPAPGSHLPGPTTGSRARRRWRWRHLREEGSGRPKWRHLGSPRSSRSCRSRSGSCRASPEVAEREQRGRRMADIIARLREDGIQKRVIQEGRGELPDFQDGTKATFHYRTLHSDKEGAVLDDSRVRGKPMELIIGKKFKLPVWETIVCTMREGEIAQFCCDVKHVVLYPLVAKSLRNIAAGKDPLEGQRHCCGIAQMHEHSSLGHADLDALQQNPQPLIFDIEMLKVESPGTYQQDPWAMTDAEKAKAVPVIHQEGNRLYREGHVKEAAAKYYDAIACLKNLQMKEQPGSPDWIQLDQQITPLLLNYCQCKLVAQEYYEVLDHCSSILNKYDDNVKAYFKRGKAHAAVWNAQEAQADFAKVLELDPALAPVVSRELRALEARIRQKDEEDKARFRGIFSH</sequence>
<keyword evidence="6" id="KW-0677">Repeat</keyword>
<evidence type="ECO:0000313" key="12">
    <source>
        <dbReference type="Ensembl" id="ENSEASP00005047506.1"/>
    </source>
</evidence>
<evidence type="ECO:0000256" key="2">
    <source>
        <dbReference type="ARBA" id="ARBA00004496"/>
    </source>
</evidence>
<dbReference type="InterPro" id="IPR011990">
    <property type="entry name" value="TPR-like_helical_dom_sf"/>
</dbReference>
<evidence type="ECO:0000256" key="10">
    <source>
        <dbReference type="SAM" id="MobiDB-lite"/>
    </source>
</evidence>
<dbReference type="InterPro" id="IPR019734">
    <property type="entry name" value="TPR_rpt"/>
</dbReference>
<dbReference type="GO" id="GO:0003755">
    <property type="term" value="F:peptidyl-prolyl cis-trans isomerase activity"/>
    <property type="evidence" value="ECO:0007669"/>
    <property type="project" value="UniProtKB-KW"/>
</dbReference>
<keyword evidence="8" id="KW-0697">Rotamase</keyword>
<dbReference type="GO" id="GO:0006626">
    <property type="term" value="P:protein targeting to mitochondrion"/>
    <property type="evidence" value="ECO:0007669"/>
    <property type="project" value="Ensembl"/>
</dbReference>
<dbReference type="GO" id="GO:0034751">
    <property type="term" value="C:aryl hydrocarbon receptor complex"/>
    <property type="evidence" value="ECO:0007669"/>
    <property type="project" value="Ensembl"/>
</dbReference>
<dbReference type="FunFam" id="3.10.50.40:FF:000018">
    <property type="entry name" value="Aryl-hydrocarbon-interacting protein-like 1"/>
    <property type="match status" value="1"/>
</dbReference>
<feature type="domain" description="PPIase FKBP-type" evidence="11">
    <location>
        <begin position="141"/>
        <end position="194"/>
    </location>
</feature>
<keyword evidence="7 9" id="KW-0802">TPR repeat</keyword>
<dbReference type="FunFam" id="1.25.40.10:FF:000052">
    <property type="entry name" value="Aryl-hydrocarbon-interacting protein-like 1"/>
    <property type="match status" value="1"/>
</dbReference>
<evidence type="ECO:0000256" key="8">
    <source>
        <dbReference type="PROSITE-ProRule" id="PRU00277"/>
    </source>
</evidence>
<dbReference type="PANTHER" id="PTHR11242">
    <property type="entry name" value="ARYL HYDROCARBON RECEPTOR INTERACTING PROTEIN RELATED"/>
    <property type="match status" value="1"/>
</dbReference>
<evidence type="ECO:0000259" key="11">
    <source>
        <dbReference type="PROSITE" id="PS50059"/>
    </source>
</evidence>
<reference evidence="12 13" key="1">
    <citation type="journal article" date="2020" name="Nat. Commun.">
        <title>Donkey genomes provide new insights into domestication and selection for coat color.</title>
        <authorList>
            <person name="Wang"/>
            <person name="C."/>
            <person name="Li"/>
            <person name="H."/>
            <person name="Guo"/>
            <person name="Y."/>
            <person name="Huang"/>
            <person name="J."/>
            <person name="Sun"/>
            <person name="Y."/>
            <person name="Min"/>
            <person name="J."/>
            <person name="Wang"/>
            <person name="J."/>
            <person name="Fang"/>
            <person name="X."/>
            <person name="Zhao"/>
            <person name="Z."/>
            <person name="Wang"/>
            <person name="S."/>
            <person name="Zhang"/>
            <person name="Y."/>
            <person name="Liu"/>
            <person name="Q."/>
            <person name="Jiang"/>
            <person name="Q."/>
            <person name="Wang"/>
            <person name="X."/>
            <person name="Guo"/>
            <person name="Y."/>
            <person name="Yang"/>
            <person name="C."/>
            <person name="Wang"/>
            <person name="Y."/>
            <person name="Tian"/>
            <person name="F."/>
            <person name="Zhuang"/>
            <person name="G."/>
            <person name="Fan"/>
            <person name="Y."/>
            <person name="Gao"/>
            <person name="Q."/>
            <person name="Li"/>
            <person name="Y."/>
            <person name="Ju"/>
            <person name="Z."/>
            <person name="Li"/>
            <person name="J."/>
            <person name="Li"/>
            <person name="R."/>
            <person name="Hou"/>
            <person name="M."/>
            <person name="Yang"/>
            <person name="G."/>
            <person name="Liu"/>
            <person name="G."/>
            <person name="Liu"/>
            <person name="W."/>
            <person name="Guo"/>
            <person name="J."/>
            <person name="Pan"/>
            <person name="S."/>
            <person name="Fan"/>
            <person name="G."/>
            <person name="Zhang"/>
            <person name="W."/>
            <person name="Zhang"/>
            <person name="R."/>
            <person name="Yu"/>
            <person name="J."/>
            <person name="Zhang"/>
            <person name="X."/>
            <person name="Yin"/>
            <person name="Q."/>
            <person name="Ji"/>
            <person name="C."/>
            <person name="Jin"/>
            <person name="Y."/>
            <person name="Yue"/>
            <person name="G."/>
            <person name="Liu"/>
            <person name="M."/>
            <person name="Xu"/>
            <person name="J."/>
            <person name="Liu"/>
            <person name="S."/>
            <person name="Jordana"/>
            <person name="J."/>
            <person name="Noce"/>
            <person name="A."/>
            <person name="Amills"/>
            <person name="M."/>
            <person name="Wu"/>
            <person name="D.D."/>
            <person name="Li"/>
            <person name="S."/>
            <person name="Zhou"/>
            <person name="X. and Zhong"/>
            <person name="J."/>
        </authorList>
    </citation>
    <scope>NUCLEOTIDE SEQUENCE [LARGE SCALE GENOMIC DNA]</scope>
</reference>
<protein>
    <recommendedName>
        <fullName evidence="8">peptidylprolyl isomerase</fullName>
        <ecNumber evidence="8">5.2.1.8</ecNumber>
    </recommendedName>
</protein>
<dbReference type="GO" id="GO:0017162">
    <property type="term" value="F:aryl hydrocarbon receptor binding"/>
    <property type="evidence" value="ECO:0007669"/>
    <property type="project" value="Ensembl"/>
</dbReference>
<dbReference type="GeneTree" id="ENSGT00390000001289"/>
<dbReference type="EC" id="5.2.1.8" evidence="8"/>
<dbReference type="GO" id="GO:0005886">
    <property type="term" value="C:plasma membrane"/>
    <property type="evidence" value="ECO:0007669"/>
    <property type="project" value="Ensembl"/>
</dbReference>
<dbReference type="GO" id="GO:0006805">
    <property type="term" value="P:xenobiotic metabolic process"/>
    <property type="evidence" value="ECO:0007669"/>
    <property type="project" value="Ensembl"/>
</dbReference>
<feature type="compositionally biased region" description="Pro residues" evidence="10">
    <location>
        <begin position="31"/>
        <end position="43"/>
    </location>
</feature>
<keyword evidence="8" id="KW-0413">Isomerase</keyword>
<dbReference type="Ensembl" id="ENSEAST00005045697.1">
    <property type="protein sequence ID" value="ENSEASP00005047506.1"/>
    <property type="gene ID" value="ENSEASG00005005936.2"/>
</dbReference>
<dbReference type="AlphaFoldDB" id="A0A9L0J2L5"/>
<dbReference type="InterPro" id="IPR039663">
    <property type="entry name" value="AIP/AIPL1/TTC9"/>
</dbReference>
<evidence type="ECO:0000313" key="13">
    <source>
        <dbReference type="Proteomes" id="UP000694387"/>
    </source>
</evidence>
<dbReference type="InterPro" id="IPR056277">
    <property type="entry name" value="PPIase_AIP"/>
</dbReference>
<evidence type="ECO:0000256" key="1">
    <source>
        <dbReference type="ARBA" id="ARBA00002518"/>
    </source>
</evidence>
<evidence type="ECO:0000256" key="6">
    <source>
        <dbReference type="ARBA" id="ARBA00022737"/>
    </source>
</evidence>
<evidence type="ECO:0000256" key="5">
    <source>
        <dbReference type="ARBA" id="ARBA00022553"/>
    </source>
</evidence>
<gene>
    <name evidence="12" type="primary">AIP</name>
</gene>
<dbReference type="Gene3D" id="1.25.40.10">
    <property type="entry name" value="Tetratricopeptide repeat domain"/>
    <property type="match status" value="1"/>
</dbReference>
<comment type="subcellular location">
    <subcellularLocation>
        <location evidence="2">Cytoplasm</location>
    </subcellularLocation>
</comment>
<evidence type="ECO:0000256" key="9">
    <source>
        <dbReference type="PROSITE-ProRule" id="PRU00339"/>
    </source>
</evidence>
<comment type="subunit">
    <text evidence="3">Interacts with RET in the pituitary gland; this interaction prevents the formation of the AIP-survivin complex.</text>
</comment>
<keyword evidence="5" id="KW-0597">Phosphoprotein</keyword>
<dbReference type="GO" id="GO:0036004">
    <property type="term" value="F:GAF domain binding"/>
    <property type="evidence" value="ECO:0007669"/>
    <property type="project" value="Ensembl"/>
</dbReference>
<accession>A0A9L0J2L5</accession>
<dbReference type="GO" id="GO:0051604">
    <property type="term" value="P:protein maturation"/>
    <property type="evidence" value="ECO:0007669"/>
    <property type="project" value="Ensembl"/>
</dbReference>
<feature type="compositionally biased region" description="Low complexity" evidence="10">
    <location>
        <begin position="81"/>
        <end position="99"/>
    </location>
</feature>
<dbReference type="InterPro" id="IPR001179">
    <property type="entry name" value="PPIase_FKBP_dom"/>
</dbReference>
<name>A0A9L0J2L5_EQUAS</name>
<dbReference type="InterPro" id="IPR046357">
    <property type="entry name" value="PPIase_dom_sf"/>
</dbReference>
<dbReference type="Proteomes" id="UP000694387">
    <property type="component" value="Chromosome 29"/>
</dbReference>